<proteinExistence type="predicted"/>
<dbReference type="Pfam" id="PF00383">
    <property type="entry name" value="dCMP_cyt_deam_1"/>
    <property type="match status" value="1"/>
</dbReference>
<dbReference type="RefSeq" id="WP_092211515.1">
    <property type="nucleotide sequence ID" value="NZ_FMUX01000011.1"/>
</dbReference>
<dbReference type="EMBL" id="FMUX01000011">
    <property type="protein sequence ID" value="SCY53213.1"/>
    <property type="molecule type" value="Genomic_DNA"/>
</dbReference>
<dbReference type="PROSITE" id="PS00903">
    <property type="entry name" value="CYT_DCMP_DEAMINASES_1"/>
    <property type="match status" value="1"/>
</dbReference>
<keyword evidence="5" id="KW-1185">Reference proteome</keyword>
<dbReference type="InterPro" id="IPR016193">
    <property type="entry name" value="Cytidine_deaminase-like"/>
</dbReference>
<dbReference type="AlphaFoldDB" id="A0A1G5GNU1"/>
<feature type="domain" description="CMP/dCMP-type deaminase" evidence="3">
    <location>
        <begin position="1"/>
        <end position="107"/>
    </location>
</feature>
<keyword evidence="2" id="KW-0862">Zinc</keyword>
<dbReference type="GO" id="GO:0008270">
    <property type="term" value="F:zinc ion binding"/>
    <property type="evidence" value="ECO:0007669"/>
    <property type="project" value="InterPro"/>
</dbReference>
<dbReference type="InterPro" id="IPR002125">
    <property type="entry name" value="CMP_dCMP_dom"/>
</dbReference>
<dbReference type="InterPro" id="IPR016192">
    <property type="entry name" value="APOBEC/CMP_deaminase_Zn-bd"/>
</dbReference>
<dbReference type="Gene3D" id="3.40.140.10">
    <property type="entry name" value="Cytidine Deaminase, domain 2"/>
    <property type="match status" value="1"/>
</dbReference>
<dbReference type="GO" id="GO:0016787">
    <property type="term" value="F:hydrolase activity"/>
    <property type="evidence" value="ECO:0007669"/>
    <property type="project" value="InterPro"/>
</dbReference>
<evidence type="ECO:0000313" key="4">
    <source>
        <dbReference type="EMBL" id="SCY53213.1"/>
    </source>
</evidence>
<evidence type="ECO:0000256" key="1">
    <source>
        <dbReference type="ARBA" id="ARBA00022723"/>
    </source>
</evidence>
<sequence length="161" mass="16999">MRVALDEAEKALEGGDFPVGCIVVARGRVVATGRRSGTAAGPGNELDHAEVTALRCLLESGGLPEGADATLYCTMEPCLMCFGAILLSGVSRVVWAYEDAMGGGASCDLASVGPLYAQAGVEVRGRVLRKESLALFKSFFANPDNGYWKDSFLEKYTLEAV</sequence>
<gene>
    <name evidence="4" type="ORF">SAMN05216233_11137</name>
</gene>
<protein>
    <submittedName>
        <fullName evidence="4">tRNA(Adenine34) deaminase</fullName>
    </submittedName>
</protein>
<keyword evidence="1" id="KW-0479">Metal-binding</keyword>
<accession>A0A1G5GNU1</accession>
<name>A0A1G5GNU1_9BACT</name>
<dbReference type="SUPFAM" id="SSF53927">
    <property type="entry name" value="Cytidine deaminase-like"/>
    <property type="match status" value="1"/>
</dbReference>
<organism evidence="4 5">
    <name type="scientific">Desulfoluna spongiiphila</name>
    <dbReference type="NCBI Taxonomy" id="419481"/>
    <lineage>
        <taxon>Bacteria</taxon>
        <taxon>Pseudomonadati</taxon>
        <taxon>Thermodesulfobacteriota</taxon>
        <taxon>Desulfobacteria</taxon>
        <taxon>Desulfobacterales</taxon>
        <taxon>Desulfolunaceae</taxon>
        <taxon>Desulfoluna</taxon>
    </lineage>
</organism>
<dbReference type="CDD" id="cd01285">
    <property type="entry name" value="nucleoside_deaminase"/>
    <property type="match status" value="1"/>
</dbReference>
<evidence type="ECO:0000256" key="2">
    <source>
        <dbReference type="ARBA" id="ARBA00022833"/>
    </source>
</evidence>
<dbReference type="STRING" id="419481.SAMN05216233_11137"/>
<reference evidence="4 5" key="1">
    <citation type="submission" date="2016-10" db="EMBL/GenBank/DDBJ databases">
        <authorList>
            <person name="de Groot N.N."/>
        </authorList>
    </citation>
    <scope>NUCLEOTIDE SEQUENCE [LARGE SCALE GENOMIC DNA]</scope>
    <source>
        <strain evidence="4 5">AA1</strain>
    </source>
</reference>
<dbReference type="PANTHER" id="PTHR11079">
    <property type="entry name" value="CYTOSINE DEAMINASE FAMILY MEMBER"/>
    <property type="match status" value="1"/>
</dbReference>
<dbReference type="PROSITE" id="PS51747">
    <property type="entry name" value="CYT_DCMP_DEAMINASES_2"/>
    <property type="match status" value="1"/>
</dbReference>
<dbReference type="PANTHER" id="PTHR11079:SF179">
    <property type="entry name" value="TRNA(ADENINE(34)) DEAMINASE, CHLOROPLASTIC"/>
    <property type="match status" value="1"/>
</dbReference>
<dbReference type="OrthoDB" id="9802676at2"/>
<dbReference type="Proteomes" id="UP000198870">
    <property type="component" value="Unassembled WGS sequence"/>
</dbReference>
<evidence type="ECO:0000313" key="5">
    <source>
        <dbReference type="Proteomes" id="UP000198870"/>
    </source>
</evidence>
<evidence type="ECO:0000259" key="3">
    <source>
        <dbReference type="PROSITE" id="PS51747"/>
    </source>
</evidence>